<dbReference type="InterPro" id="IPR055421">
    <property type="entry name" value="TMEM132_3rd"/>
</dbReference>
<evidence type="ECO:0000259" key="10">
    <source>
        <dbReference type="Pfam" id="PF16070"/>
    </source>
</evidence>
<dbReference type="eggNOG" id="KOG4789">
    <property type="taxonomic scope" value="Eukaryota"/>
</dbReference>
<accession>L9KWF2</accession>
<dbReference type="PANTHER" id="PTHR13388">
    <property type="entry name" value="DETONATOR, ISOFORM E"/>
    <property type="match status" value="1"/>
</dbReference>
<keyword evidence="4 7" id="KW-1133">Transmembrane helix</keyword>
<feature type="transmembrane region" description="Helical" evidence="7">
    <location>
        <begin position="1135"/>
        <end position="1160"/>
    </location>
</feature>
<evidence type="ECO:0000259" key="11">
    <source>
        <dbReference type="Pfam" id="PF23039"/>
    </source>
</evidence>
<dbReference type="InterPro" id="IPR031436">
    <property type="entry name" value="TMEM132_C"/>
</dbReference>
<comment type="subcellular location">
    <subcellularLocation>
        <location evidence="1">Membrane</location>
        <topology evidence="1">Single-pass type I membrane protein</topology>
    </subcellularLocation>
</comment>
<feature type="domain" description="Transmembrane protein family 132 fourth" evidence="10">
    <location>
        <begin position="491"/>
        <end position="588"/>
    </location>
</feature>
<dbReference type="Pfam" id="PF23039">
    <property type="entry name" value="TMEM132_3rd"/>
    <property type="match status" value="2"/>
</dbReference>
<feature type="region of interest" description="Disordered" evidence="6">
    <location>
        <begin position="610"/>
        <end position="631"/>
    </location>
</feature>
<proteinExistence type="inferred from homology"/>
<feature type="domain" description="Transmembrane protein TMEM132 cohesin-like" evidence="11">
    <location>
        <begin position="250"/>
        <end position="293"/>
    </location>
</feature>
<dbReference type="Pfam" id="PF23487">
    <property type="entry name" value="Ig_TMEM132_6th"/>
    <property type="match status" value="2"/>
</dbReference>
<evidence type="ECO:0000259" key="14">
    <source>
        <dbReference type="Pfam" id="PF23487"/>
    </source>
</evidence>
<feature type="domain" description="Transmembrane protein TMEM132 C-terminal" evidence="9">
    <location>
        <begin position="1108"/>
        <end position="1188"/>
    </location>
</feature>
<name>L9KWF2_TUPCH</name>
<feature type="domain" description="Transmembrane protein TMEM132 cohesin-like" evidence="11">
    <location>
        <begin position="385"/>
        <end position="488"/>
    </location>
</feature>
<dbReference type="InParanoid" id="L9KWF2"/>
<evidence type="ECO:0000259" key="8">
    <source>
        <dbReference type="Pfam" id="PF15705"/>
    </source>
</evidence>
<dbReference type="PANTHER" id="PTHR13388:SF12">
    <property type="entry name" value="TRANSMEMBRANE PROTEIN 132B"/>
    <property type="match status" value="1"/>
</dbReference>
<keyword evidence="16" id="KW-1185">Reference proteome</keyword>
<reference evidence="16" key="1">
    <citation type="submission" date="2012-07" db="EMBL/GenBank/DDBJ databases">
        <title>Genome of the Chinese tree shrew, a rising model animal genetically related to primates.</title>
        <authorList>
            <person name="Zhang G."/>
            <person name="Fan Y."/>
            <person name="Yao Y."/>
            <person name="Huang Z."/>
        </authorList>
    </citation>
    <scope>NUCLEOTIDE SEQUENCE [LARGE SCALE GENOMIC DNA]</scope>
</reference>
<protein>
    <submittedName>
        <fullName evidence="15">Transmembrane protein 132B</fullName>
    </submittedName>
</protein>
<sequence length="1314" mass="145412">MADSLQRFSSLPAYLPTSFHISNAEESFFLKEANQDLTRNSSLQARVESFFIYRARTPPLINASYGPFSVEQLIPPELLVTSTPFGTMEKFPFNWKLKSHILDSSIYSNRPKVQTLFYVSGRSWEDSDPSEDLPCVKMFAFPEAREVAAACRLQGAPGLCVAELELLPEWFSSGLDLEPQEEVPALLGGSAMELFFTLHPADEAGQCPLEEEGKWENNIHPDQDSPPQALPARERIGSVVVYPTQDDLRWSLVSLDENVVLSVPLNLVREGDTATFLVSLTSSSVAGHFTLSMATVGPSALSSGQDHFLGFCTPPGLSQLLPPLENPPSCPAEEQALQLPPKSVSVTSRCGAWTCFPGDLLKLRTSPPVLNYNGFVTRMVSPLSHRIKAAAGVKITAVRVSSEDQWAVQEEIDNSGAQTTAALTCMGQPPDVQSRTNGSFYEILQVDFGVDNSSGLAGAQQITWQVEYPAEDTMSELVVSEIFVSQTTFVGIVPLAMDTEVLNTAILTGKPVSVPVKVVAVQEDGSVVDVSESVECKSADEDVVKVSNNCDSIFVNGKEMKSKVDTIVNFTHQHFTSQLEVTVWAPRLPLQIEISDTELSQIKGWRIPVATNRRPTRESDDEEDEEKKGRGCSLQYQHAMVRVLTQFVAELPDLGHLTYMLGPDWQFDITDLVTEFMKVEEPKIAQLQDGRTLVGREPGITTVQVLSPLSDSILAEKTVIVLDDRVTIAELGVQLVAGMSLSLQPHRADRRAIVSTVTAQDVLQSPQQVRVPRALGPRPTRESDDEEDEEKKGRGCSLQYQHAMVRVLTQFVAELPDLGHLTYMLGPDWQFDITDLVTEFMKVEEPKIAQLQDGRTLVGREPGITTVQVLSPLSDSILAEKTVIVLDDRVTIAELGVQLVAGMSLSLQPHRADRRAIVSTVTAQDVLQSPQQEAIVSSWILFSDGSVTPLDIYDPKDFSVTVSSLDEMVVSVQANLESKWPVVVAEGEGQGPLMKLEMMISEPCQKTKRKSVLAVGKGNVKVKFEPGIDEHQGGTNDIEGINREYKDHLSNSIEREGNQERAVQEWFQHGASVGQEESTNRSTTPQSPMEGKGKKLLKSGGPDTFTSFPTQGKLPEPNNPSDLTMTSRGLTDLEIGMYALLCVFCLAILVFLINCVAFAWKYRHKRFAVSEQGNIPHSHDWVWLGNEVELLENPVDITLPSEECTTMIDRGLQFEERNFLLNGSSQKTFHSQLLRPSDYVYEKEIKNEPINSVGPKRKRVKFTSYTTILPEDGGPYTNSILFDSDDNIKWVCQDMGLGHSQDFRDYMERLQDQM</sequence>
<dbReference type="Pfam" id="PF23481">
    <property type="entry name" value="Ig_TMEM132_2nd"/>
    <property type="match status" value="1"/>
</dbReference>
<keyword evidence="3 7" id="KW-0812">Transmembrane</keyword>
<dbReference type="Pfam" id="PF16070">
    <property type="entry name" value="Ig_TMEM132_4th"/>
    <property type="match status" value="1"/>
</dbReference>
<feature type="domain" description="Transmembrane protein TMEM132 N-terminal" evidence="8">
    <location>
        <begin position="18"/>
        <end position="79"/>
    </location>
</feature>
<dbReference type="Pfam" id="PF23486">
    <property type="entry name" value="Ig_TMEM132_5th"/>
    <property type="match status" value="2"/>
</dbReference>
<feature type="domain" description="Transmembrane protein TMEM132 fifth" evidence="13">
    <location>
        <begin position="591"/>
        <end position="726"/>
    </location>
</feature>
<evidence type="ECO:0000259" key="12">
    <source>
        <dbReference type="Pfam" id="PF23481"/>
    </source>
</evidence>
<gene>
    <name evidence="15" type="ORF">TREES_T100020448</name>
</gene>
<evidence type="ECO:0000313" key="15">
    <source>
        <dbReference type="EMBL" id="ELW67008.1"/>
    </source>
</evidence>
<evidence type="ECO:0000256" key="1">
    <source>
        <dbReference type="ARBA" id="ARBA00004479"/>
    </source>
</evidence>
<evidence type="ECO:0000256" key="4">
    <source>
        <dbReference type="ARBA" id="ARBA00022989"/>
    </source>
</evidence>
<feature type="compositionally biased region" description="Polar residues" evidence="6">
    <location>
        <begin position="1075"/>
        <end position="1087"/>
    </location>
</feature>
<dbReference type="Proteomes" id="UP000011518">
    <property type="component" value="Unassembled WGS sequence"/>
</dbReference>
<dbReference type="InterPro" id="IPR055424">
    <property type="entry name" value="Ig_TMEM132_6th"/>
</dbReference>
<dbReference type="InterPro" id="IPR026307">
    <property type="entry name" value="TMEM132"/>
</dbReference>
<reference evidence="16" key="2">
    <citation type="journal article" date="2013" name="Nat. Commun.">
        <title>Genome of the Chinese tree shrew.</title>
        <authorList>
            <person name="Fan Y."/>
            <person name="Huang Z.Y."/>
            <person name="Cao C.C."/>
            <person name="Chen C.S."/>
            <person name="Chen Y.X."/>
            <person name="Fan D.D."/>
            <person name="He J."/>
            <person name="Hou H.L."/>
            <person name="Hu L."/>
            <person name="Hu X.T."/>
            <person name="Jiang X.T."/>
            <person name="Lai R."/>
            <person name="Lang Y.S."/>
            <person name="Liang B."/>
            <person name="Liao S.G."/>
            <person name="Mu D."/>
            <person name="Ma Y.Y."/>
            <person name="Niu Y.Y."/>
            <person name="Sun X.Q."/>
            <person name="Xia J.Q."/>
            <person name="Xiao J."/>
            <person name="Xiong Z.Q."/>
            <person name="Xu L."/>
            <person name="Yang L."/>
            <person name="Zhang Y."/>
            <person name="Zhao W."/>
            <person name="Zhao X.D."/>
            <person name="Zheng Y.T."/>
            <person name="Zhou J.M."/>
            <person name="Zhu Y.B."/>
            <person name="Zhang G.J."/>
            <person name="Wang J."/>
            <person name="Yao Y.G."/>
        </authorList>
    </citation>
    <scope>NUCLEOTIDE SEQUENCE [LARGE SCALE GENOMIC DNA]</scope>
</reference>
<evidence type="ECO:0000313" key="16">
    <source>
        <dbReference type="Proteomes" id="UP000011518"/>
    </source>
</evidence>
<feature type="region of interest" description="Disordered" evidence="6">
    <location>
        <begin position="768"/>
        <end position="795"/>
    </location>
</feature>
<evidence type="ECO:0000256" key="6">
    <source>
        <dbReference type="SAM" id="MobiDB-lite"/>
    </source>
</evidence>
<dbReference type="GO" id="GO:0016020">
    <property type="term" value="C:membrane"/>
    <property type="evidence" value="ECO:0007669"/>
    <property type="project" value="UniProtKB-SubCell"/>
</dbReference>
<feature type="region of interest" description="Disordered" evidence="6">
    <location>
        <begin position="1071"/>
        <end position="1122"/>
    </location>
</feature>
<dbReference type="FunCoup" id="L9KWF2">
    <property type="interactions" value="26"/>
</dbReference>
<dbReference type="Pfam" id="PF15705">
    <property type="entry name" value="TMEM132_N"/>
    <property type="match status" value="1"/>
</dbReference>
<feature type="domain" description="Transmembrane protein TMEM132 sixth" evidence="14">
    <location>
        <begin position="891"/>
        <end position="1006"/>
    </location>
</feature>
<evidence type="ECO:0000256" key="7">
    <source>
        <dbReference type="SAM" id="Phobius"/>
    </source>
</evidence>
<evidence type="ECO:0000259" key="13">
    <source>
        <dbReference type="Pfam" id="PF23486"/>
    </source>
</evidence>
<feature type="domain" description="Transmembrane protein TMEM132 second Ig-like" evidence="12">
    <location>
        <begin position="96"/>
        <end position="235"/>
    </location>
</feature>
<evidence type="ECO:0000256" key="2">
    <source>
        <dbReference type="ARBA" id="ARBA00006166"/>
    </source>
</evidence>
<feature type="domain" description="Transmembrane protein TMEM132 fifth" evidence="13">
    <location>
        <begin position="770"/>
        <end position="890"/>
    </location>
</feature>
<dbReference type="EMBL" id="KB320633">
    <property type="protein sequence ID" value="ELW67008.1"/>
    <property type="molecule type" value="Genomic_DNA"/>
</dbReference>
<dbReference type="InterPro" id="IPR055423">
    <property type="entry name" value="Ig_TMEM132_5th"/>
</dbReference>
<comment type="similarity">
    <text evidence="2">Belongs to the TMEM132 family.</text>
</comment>
<keyword evidence="5 7" id="KW-0472">Membrane</keyword>
<evidence type="ECO:0000259" key="9">
    <source>
        <dbReference type="Pfam" id="PF15706"/>
    </source>
</evidence>
<feature type="domain" description="Transmembrane protein TMEM132 sixth" evidence="14">
    <location>
        <begin position="727"/>
        <end position="768"/>
    </location>
</feature>
<evidence type="ECO:0000256" key="5">
    <source>
        <dbReference type="ARBA" id="ARBA00023136"/>
    </source>
</evidence>
<organism evidence="15 16">
    <name type="scientific">Tupaia chinensis</name>
    <name type="common">Chinese tree shrew</name>
    <name type="synonym">Tupaia belangeri chinensis</name>
    <dbReference type="NCBI Taxonomy" id="246437"/>
    <lineage>
        <taxon>Eukaryota</taxon>
        <taxon>Metazoa</taxon>
        <taxon>Chordata</taxon>
        <taxon>Craniata</taxon>
        <taxon>Vertebrata</taxon>
        <taxon>Euteleostomi</taxon>
        <taxon>Mammalia</taxon>
        <taxon>Eutheria</taxon>
        <taxon>Euarchontoglires</taxon>
        <taxon>Scandentia</taxon>
        <taxon>Tupaiidae</taxon>
        <taxon>Tupaia</taxon>
    </lineage>
</organism>
<dbReference type="InterPro" id="IPR055422">
    <property type="entry name" value="Ig_TMEM132_2nd"/>
</dbReference>
<dbReference type="Pfam" id="PF15706">
    <property type="entry name" value="TMEM132_C"/>
    <property type="match status" value="1"/>
</dbReference>
<dbReference type="InterPro" id="IPR031437">
    <property type="entry name" value="Ig_TMEM132_4th"/>
</dbReference>
<evidence type="ECO:0000256" key="3">
    <source>
        <dbReference type="ARBA" id="ARBA00022692"/>
    </source>
</evidence>
<dbReference type="InterPro" id="IPR031435">
    <property type="entry name" value="TMEM132_N"/>
</dbReference>